<proteinExistence type="predicted"/>
<gene>
    <name evidence="1" type="ORF">ASZ90_012445</name>
</gene>
<organism evidence="1">
    <name type="scientific">hydrocarbon metagenome</name>
    <dbReference type="NCBI Taxonomy" id="938273"/>
    <lineage>
        <taxon>unclassified sequences</taxon>
        <taxon>metagenomes</taxon>
        <taxon>ecological metagenomes</taxon>
    </lineage>
</organism>
<dbReference type="EMBL" id="LNQE01001418">
    <property type="protein sequence ID" value="KUG17862.1"/>
    <property type="molecule type" value="Genomic_DNA"/>
</dbReference>
<comment type="caution">
    <text evidence="1">The sequence shown here is derived from an EMBL/GenBank/DDBJ whole genome shotgun (WGS) entry which is preliminary data.</text>
</comment>
<accession>A0A0W8FAD6</accession>
<sequence>MRPFRLHRNFLIGIEIDNDTRFSSSFDLRNSDLLNFSCI</sequence>
<evidence type="ECO:0000313" key="1">
    <source>
        <dbReference type="EMBL" id="KUG17862.1"/>
    </source>
</evidence>
<dbReference type="AlphaFoldDB" id="A0A0W8FAD6"/>
<reference evidence="1" key="1">
    <citation type="journal article" date="2015" name="Proc. Natl. Acad. Sci. U.S.A.">
        <title>Networks of energetic and metabolic interactions define dynamics in microbial communities.</title>
        <authorList>
            <person name="Embree M."/>
            <person name="Liu J.K."/>
            <person name="Al-Bassam M.M."/>
            <person name="Zengler K."/>
        </authorList>
    </citation>
    <scope>NUCLEOTIDE SEQUENCE</scope>
</reference>
<protein>
    <submittedName>
        <fullName evidence="1">Uncharacterized protein</fullName>
    </submittedName>
</protein>
<name>A0A0W8FAD6_9ZZZZ</name>